<dbReference type="Proteomes" id="UP000731465">
    <property type="component" value="Unassembled WGS sequence"/>
</dbReference>
<dbReference type="InterPro" id="IPR007739">
    <property type="entry name" value="RgpF"/>
</dbReference>
<organism evidence="1 2">
    <name type="scientific">Succinivibrio faecicola</name>
    <dbReference type="NCBI Taxonomy" id="2820300"/>
    <lineage>
        <taxon>Bacteria</taxon>
        <taxon>Pseudomonadati</taxon>
        <taxon>Pseudomonadota</taxon>
        <taxon>Gammaproteobacteria</taxon>
        <taxon>Aeromonadales</taxon>
        <taxon>Succinivibrionaceae</taxon>
        <taxon>Succinivibrio</taxon>
    </lineage>
</organism>
<reference evidence="1 2" key="1">
    <citation type="submission" date="2021-03" db="EMBL/GenBank/DDBJ databases">
        <title>Succinivibrio sp. nov. isolated from feces of cow.</title>
        <authorList>
            <person name="Choi J.-Y."/>
        </authorList>
    </citation>
    <scope>NUCLEOTIDE SEQUENCE [LARGE SCALE GENOMIC DNA]</scope>
    <source>
        <strain evidence="1 2">AGMB01872</strain>
    </source>
</reference>
<dbReference type="Pfam" id="PF05045">
    <property type="entry name" value="RgpF"/>
    <property type="match status" value="1"/>
</dbReference>
<sequence length="292" mass="34383">MKRFLVHIHLYYDFLYKELKQCLLNIKDYNEIDLYVTLPKHMEEIENDIKSSFDNVNIIISENLGYDIAPFADVLSRVDLDDYSYVIKLHTKRDVPSSASRFWFKGAKWRNMLLKFVKTKENFKRVLDRFENDRTIGMHGPVTSTFNFITDDKIGHKESNKFIKDNISKNNIYYRFVAGTMFMARSELLKPIQKLNLKYADFDKPDASHEDCQLAHKLERTFGFIVYNNGYKVTDCTITAFKNFLITSYMNTIRILNIITDPFVSIRITKKNKLLVKILKIPVLAIKLKNID</sequence>
<name>A0ABS7DGX1_9GAMM</name>
<gene>
    <name evidence="1" type="ORF">J5V48_06560</name>
</gene>
<accession>A0ABS7DGX1</accession>
<protein>
    <recommendedName>
        <fullName evidence="3">Rhamnan synthesis protein F</fullName>
    </recommendedName>
</protein>
<keyword evidence="2" id="KW-1185">Reference proteome</keyword>
<evidence type="ECO:0000313" key="1">
    <source>
        <dbReference type="EMBL" id="MBW7570550.1"/>
    </source>
</evidence>
<comment type="caution">
    <text evidence="1">The sequence shown here is derived from an EMBL/GenBank/DDBJ whole genome shotgun (WGS) entry which is preliminary data.</text>
</comment>
<evidence type="ECO:0008006" key="3">
    <source>
        <dbReference type="Google" id="ProtNLM"/>
    </source>
</evidence>
<dbReference type="EMBL" id="JAGFNY010000021">
    <property type="protein sequence ID" value="MBW7570550.1"/>
    <property type="molecule type" value="Genomic_DNA"/>
</dbReference>
<evidence type="ECO:0000313" key="2">
    <source>
        <dbReference type="Proteomes" id="UP000731465"/>
    </source>
</evidence>
<proteinExistence type="predicted"/>